<feature type="chain" id="PRO_5021256571" evidence="1">
    <location>
        <begin position="23"/>
        <end position="168"/>
    </location>
</feature>
<dbReference type="InterPro" id="IPR050229">
    <property type="entry name" value="GlpE_sulfurtransferase"/>
</dbReference>
<dbReference type="PANTHER" id="PTHR43031">
    <property type="entry name" value="FAD-DEPENDENT OXIDOREDUCTASE"/>
    <property type="match status" value="1"/>
</dbReference>
<evidence type="ECO:0000259" key="2">
    <source>
        <dbReference type="PROSITE" id="PS50206"/>
    </source>
</evidence>
<evidence type="ECO:0000313" key="3">
    <source>
        <dbReference type="EMBL" id="TPV31890.1"/>
    </source>
</evidence>
<gene>
    <name evidence="3" type="ORF">FJ651_13815</name>
</gene>
<evidence type="ECO:0000313" key="4">
    <source>
        <dbReference type="Proteomes" id="UP000317332"/>
    </source>
</evidence>
<accession>A0A506PHP2</accession>
<comment type="caution">
    <text evidence="3">The sequence shown here is derived from an EMBL/GenBank/DDBJ whole genome shotgun (WGS) entry which is preliminary data.</text>
</comment>
<dbReference type="PANTHER" id="PTHR43031:SF1">
    <property type="entry name" value="PYRIDINE NUCLEOTIDE-DISULPHIDE OXIDOREDUCTASE"/>
    <property type="match status" value="1"/>
</dbReference>
<dbReference type="PROSITE" id="PS50206">
    <property type="entry name" value="RHODANESE_3"/>
    <property type="match status" value="1"/>
</dbReference>
<keyword evidence="4" id="KW-1185">Reference proteome</keyword>
<dbReference type="NCBIfam" id="NF045521">
    <property type="entry name" value="rhoda_near_glyco"/>
    <property type="match status" value="1"/>
</dbReference>
<dbReference type="InterPro" id="IPR036873">
    <property type="entry name" value="Rhodanese-like_dom_sf"/>
</dbReference>
<keyword evidence="1" id="KW-0732">Signal</keyword>
<proteinExistence type="predicted"/>
<dbReference type="CDD" id="cd00158">
    <property type="entry name" value="RHOD"/>
    <property type="match status" value="1"/>
</dbReference>
<dbReference type="OrthoDB" id="598065at2"/>
<dbReference type="RefSeq" id="WP_140991129.1">
    <property type="nucleotide sequence ID" value="NZ_VHIQ01000007.1"/>
</dbReference>
<dbReference type="InterPro" id="IPR001763">
    <property type="entry name" value="Rhodanese-like_dom"/>
</dbReference>
<dbReference type="SMART" id="SM00450">
    <property type="entry name" value="RHOD"/>
    <property type="match status" value="1"/>
</dbReference>
<evidence type="ECO:0000256" key="1">
    <source>
        <dbReference type="SAM" id="SignalP"/>
    </source>
</evidence>
<dbReference type="Gene3D" id="3.40.250.10">
    <property type="entry name" value="Rhodanese-like domain"/>
    <property type="match status" value="1"/>
</dbReference>
<feature type="domain" description="Rhodanese" evidence="2">
    <location>
        <begin position="49"/>
        <end position="140"/>
    </location>
</feature>
<dbReference type="Pfam" id="PF00581">
    <property type="entry name" value="Rhodanese"/>
    <property type="match status" value="1"/>
</dbReference>
<organism evidence="3 4">
    <name type="scientific">Paucihalobacter ruber</name>
    <dbReference type="NCBI Taxonomy" id="2567861"/>
    <lineage>
        <taxon>Bacteria</taxon>
        <taxon>Pseudomonadati</taxon>
        <taxon>Bacteroidota</taxon>
        <taxon>Flavobacteriia</taxon>
        <taxon>Flavobacteriales</taxon>
        <taxon>Flavobacteriaceae</taxon>
        <taxon>Paucihalobacter</taxon>
    </lineage>
</organism>
<dbReference type="SUPFAM" id="SSF52821">
    <property type="entry name" value="Rhodanese/Cell cycle control phosphatase"/>
    <property type="match status" value="1"/>
</dbReference>
<name>A0A506PHP2_9FLAO</name>
<feature type="signal peptide" evidence="1">
    <location>
        <begin position="1"/>
        <end position="22"/>
    </location>
</feature>
<dbReference type="Proteomes" id="UP000317332">
    <property type="component" value="Unassembled WGS sequence"/>
</dbReference>
<reference evidence="3 4" key="1">
    <citation type="submission" date="2019-06" db="EMBL/GenBank/DDBJ databases">
        <title>Flavobacteriaceae Paucihalobacterium erythroidium CWB-1, complete genome.</title>
        <authorList>
            <person name="Wu S."/>
        </authorList>
    </citation>
    <scope>NUCLEOTIDE SEQUENCE [LARGE SCALE GENOMIC DNA]</scope>
    <source>
        <strain evidence="3 4">CWB-1</strain>
    </source>
</reference>
<protein>
    <submittedName>
        <fullName evidence="3">Rhodanese-like domain-containing protein</fullName>
    </submittedName>
</protein>
<dbReference type="EMBL" id="VHIQ01000007">
    <property type="protein sequence ID" value="TPV31890.1"/>
    <property type="molecule type" value="Genomic_DNA"/>
</dbReference>
<dbReference type="AlphaFoldDB" id="A0A506PHP2"/>
<sequence>MKHLNLHIILILCSLGFNTSLAQTSIDAILKQYNKGNIPYISVQELNENFEEAIILDAREMNEFKVSHIKNALYVGHKYFNSTKILEQVPDLSQPIVVYCSIGVRSETIGNALKKAGYTNVKNLYGGIFEWKNQGFPVVDSIGNETDKVHAFSKQWGKWLKKGTKIYE</sequence>